<dbReference type="eggNOG" id="COG2141">
    <property type="taxonomic scope" value="Bacteria"/>
</dbReference>
<keyword evidence="4" id="KW-1185">Reference proteome</keyword>
<dbReference type="HOGENOM" id="CLU_027853_9_0_9"/>
<gene>
    <name evidence="3" type="ordered locus">Theco_2449</name>
</gene>
<evidence type="ECO:0000256" key="1">
    <source>
        <dbReference type="ARBA" id="ARBA00007789"/>
    </source>
</evidence>
<dbReference type="InterPro" id="IPR011251">
    <property type="entry name" value="Luciferase-like_dom"/>
</dbReference>
<dbReference type="Pfam" id="PF00296">
    <property type="entry name" value="Bac_luciferase"/>
    <property type="match status" value="1"/>
</dbReference>
<dbReference type="EMBL" id="CP003255">
    <property type="protein sequence ID" value="AGA58554.1"/>
    <property type="molecule type" value="Genomic_DNA"/>
</dbReference>
<accession>L0EFZ8</accession>
<dbReference type="OrthoDB" id="9780518at2"/>
<organism evidence="3 4">
    <name type="scientific">Thermobacillus composti (strain DSM 18247 / JCM 13945 / KWC4)</name>
    <dbReference type="NCBI Taxonomy" id="717605"/>
    <lineage>
        <taxon>Bacteria</taxon>
        <taxon>Bacillati</taxon>
        <taxon>Bacillota</taxon>
        <taxon>Bacilli</taxon>
        <taxon>Bacillales</taxon>
        <taxon>Paenibacillaceae</taxon>
        <taxon>Thermobacillus</taxon>
    </lineage>
</organism>
<dbReference type="InterPro" id="IPR036661">
    <property type="entry name" value="Luciferase-like_sf"/>
</dbReference>
<dbReference type="STRING" id="717605.Theco_2449"/>
<dbReference type="SUPFAM" id="SSF51679">
    <property type="entry name" value="Bacterial luciferase-like"/>
    <property type="match status" value="1"/>
</dbReference>
<dbReference type="Proteomes" id="UP000010795">
    <property type="component" value="Chromosome"/>
</dbReference>
<reference evidence="4" key="1">
    <citation type="submission" date="2012-01" db="EMBL/GenBank/DDBJ databases">
        <title>Complete sequence of chromosome of Thermobacillus composti KWC4.</title>
        <authorList>
            <person name="Lucas S."/>
            <person name="Han J."/>
            <person name="Lapidus A."/>
            <person name="Cheng J.-F."/>
            <person name="Goodwin L."/>
            <person name="Pitluck S."/>
            <person name="Peters L."/>
            <person name="Ovchinnikova G."/>
            <person name="Teshima H."/>
            <person name="Detter J.C."/>
            <person name="Han C."/>
            <person name="Tapia R."/>
            <person name="Land M."/>
            <person name="Hauser L."/>
            <person name="Kyrpides N."/>
            <person name="Ivanova N."/>
            <person name="Pagani I."/>
            <person name="Anderson I."/>
            <person name="Woyke T."/>
        </authorList>
    </citation>
    <scope>NUCLEOTIDE SEQUENCE [LARGE SCALE GENOMIC DNA]</scope>
    <source>
        <strain evidence="4">DSM 18247 / JCM 13945 / KWC4</strain>
    </source>
</reference>
<evidence type="ECO:0000259" key="2">
    <source>
        <dbReference type="Pfam" id="PF00296"/>
    </source>
</evidence>
<proteinExistence type="predicted"/>
<sequence length="342" mass="37283">MTIKLSILDQSPIHPGETADEALAHTVELAGLADRHGFVRFWVSEHHDTEQLAGSSPETLIPYLLARTERIRVGSGGIMLQHYNPYKVAENFHVLASLEPGRVDLGVGRGPGGLPRSTRALQRYMAEQPDYRDKVLELAGYVGGRPLQDGHPLAGLRATPVPSVPPEIWLLGTTVQSAELAAELGLPYVFSLFIGGDEDEAVEAVRIYKQRFRPAPSGSGRAEAIIALAAIAADTDEEARSLVPTHRIVKVRLANGQTVTVGSVEQAQDYGRQAGIPYTIEEKEPVVYAGSKEHVLAKLLEMREATGVEEFMITTNIKPFEKRLRSFVLLQEALKEAGQVAT</sequence>
<dbReference type="InterPro" id="IPR019949">
    <property type="entry name" value="CmoO-like"/>
</dbReference>
<dbReference type="RefSeq" id="WP_015255298.1">
    <property type="nucleotide sequence ID" value="NC_019897.1"/>
</dbReference>
<dbReference type="GO" id="GO:0016705">
    <property type="term" value="F:oxidoreductase activity, acting on paired donors, with incorporation or reduction of molecular oxygen"/>
    <property type="evidence" value="ECO:0007669"/>
    <property type="project" value="InterPro"/>
</dbReference>
<dbReference type="PANTHER" id="PTHR30137">
    <property type="entry name" value="LUCIFERASE-LIKE MONOOXYGENASE"/>
    <property type="match status" value="1"/>
</dbReference>
<evidence type="ECO:0000313" key="3">
    <source>
        <dbReference type="EMBL" id="AGA58554.1"/>
    </source>
</evidence>
<feature type="domain" description="Luciferase-like" evidence="2">
    <location>
        <begin position="5"/>
        <end position="308"/>
    </location>
</feature>
<dbReference type="NCBIfam" id="TIGR03558">
    <property type="entry name" value="oxido_grp_1"/>
    <property type="match status" value="1"/>
</dbReference>
<dbReference type="PANTHER" id="PTHR30137:SF20">
    <property type="entry name" value="N-ACETYL-S-ALKYLCYSTEINE MONOOXYGENASE"/>
    <property type="match status" value="1"/>
</dbReference>
<dbReference type="KEGG" id="tco:Theco_2449"/>
<comment type="similarity">
    <text evidence="1">To bacterial alkanal monooxygenase alpha and beta chains.</text>
</comment>
<evidence type="ECO:0000313" key="4">
    <source>
        <dbReference type="Proteomes" id="UP000010795"/>
    </source>
</evidence>
<dbReference type="GO" id="GO:0005829">
    <property type="term" value="C:cytosol"/>
    <property type="evidence" value="ECO:0007669"/>
    <property type="project" value="TreeGrafter"/>
</dbReference>
<name>L0EFZ8_THECK</name>
<dbReference type="InterPro" id="IPR050766">
    <property type="entry name" value="Bact_Lucif_Oxidored"/>
</dbReference>
<protein>
    <submittedName>
        <fullName evidence="3">Luciferase family oxidoreductase, group 1</fullName>
    </submittedName>
</protein>
<dbReference type="Gene3D" id="3.20.20.30">
    <property type="entry name" value="Luciferase-like domain"/>
    <property type="match status" value="1"/>
</dbReference>
<dbReference type="AlphaFoldDB" id="L0EFZ8"/>